<keyword evidence="3" id="KW-1185">Reference proteome</keyword>
<dbReference type="AlphaFoldDB" id="A0ABD3QRI9"/>
<evidence type="ECO:0000313" key="2">
    <source>
        <dbReference type="EMBL" id="KAL3803013.1"/>
    </source>
</evidence>
<feature type="region of interest" description="Disordered" evidence="1">
    <location>
        <begin position="35"/>
        <end position="85"/>
    </location>
</feature>
<name>A0ABD3QRI9_9STRA</name>
<protein>
    <submittedName>
        <fullName evidence="2">Uncharacterized protein</fullName>
    </submittedName>
</protein>
<evidence type="ECO:0000256" key="1">
    <source>
        <dbReference type="SAM" id="MobiDB-lite"/>
    </source>
</evidence>
<reference evidence="2 3" key="1">
    <citation type="journal article" date="2020" name="G3 (Bethesda)">
        <title>Improved Reference Genome for Cyclotella cryptica CCMP332, a Model for Cell Wall Morphogenesis, Salinity Adaptation, and Lipid Production in Diatoms (Bacillariophyta).</title>
        <authorList>
            <person name="Roberts W.R."/>
            <person name="Downey K.M."/>
            <person name="Ruck E.C."/>
            <person name="Traller J.C."/>
            <person name="Alverson A.J."/>
        </authorList>
    </citation>
    <scope>NUCLEOTIDE SEQUENCE [LARGE SCALE GENOMIC DNA]</scope>
    <source>
        <strain evidence="2 3">CCMP332</strain>
    </source>
</reference>
<dbReference type="EMBL" id="JABMIG020000016">
    <property type="protein sequence ID" value="KAL3803013.1"/>
    <property type="molecule type" value="Genomic_DNA"/>
</dbReference>
<comment type="caution">
    <text evidence="2">The sequence shown here is derived from an EMBL/GenBank/DDBJ whole genome shotgun (WGS) entry which is preliminary data.</text>
</comment>
<gene>
    <name evidence="2" type="ORF">HJC23_011636</name>
</gene>
<accession>A0ABD3QRI9</accession>
<sequence>MTSNEDGAAARSLAKIEAIESTENVNDVERMRSTISEEVENKDTEIDGSVSVEKNPEQVSAINGAIHDTSEEKIAPEPSEEQDDPWCHKGKLSCILRNTPNAIVYSLVDHVKLIDKDLIIRLVAKAAVSLTSLFVNIGLSYYSDQTNVSYFMYRCLKHV</sequence>
<evidence type="ECO:0000313" key="3">
    <source>
        <dbReference type="Proteomes" id="UP001516023"/>
    </source>
</evidence>
<organism evidence="2 3">
    <name type="scientific">Cyclotella cryptica</name>
    <dbReference type="NCBI Taxonomy" id="29204"/>
    <lineage>
        <taxon>Eukaryota</taxon>
        <taxon>Sar</taxon>
        <taxon>Stramenopiles</taxon>
        <taxon>Ochrophyta</taxon>
        <taxon>Bacillariophyta</taxon>
        <taxon>Coscinodiscophyceae</taxon>
        <taxon>Thalassiosirophycidae</taxon>
        <taxon>Stephanodiscales</taxon>
        <taxon>Stephanodiscaceae</taxon>
        <taxon>Cyclotella</taxon>
    </lineage>
</organism>
<proteinExistence type="predicted"/>
<dbReference type="Proteomes" id="UP001516023">
    <property type="component" value="Unassembled WGS sequence"/>
</dbReference>